<feature type="domain" description="Peptidase C14 caspase" evidence="1">
    <location>
        <begin position="22"/>
        <end position="217"/>
    </location>
</feature>
<dbReference type="Gene3D" id="3.40.50.1460">
    <property type="match status" value="1"/>
</dbReference>
<dbReference type="EMBL" id="CAJMXA010003323">
    <property type="protein sequence ID" value="CAE6493588.1"/>
    <property type="molecule type" value="Genomic_DNA"/>
</dbReference>
<comment type="caution">
    <text evidence="2">The sequence shown here is derived from an EMBL/GenBank/DDBJ whole genome shotgun (WGS) entry which is preliminary data.</text>
</comment>
<evidence type="ECO:0000313" key="3">
    <source>
        <dbReference type="Proteomes" id="UP000663853"/>
    </source>
</evidence>
<sequence>MVAFLTSDLKVPKHHIVELYNQSASRKAIIDAFITLQNNIDIHKDDPILIFFAGHGGLINAPPEWVQKHGTSKIQVIFPYDYGFPIANTGDVVNCIPDTTISRLLNQLAEAKGNNITVVSDSCHSASGTRDDLARPGLKARSAEPKFAMPYNIDQDILTHPSLGSKIGRGTELLLRSDQASHIHIAACGSAEKAWEDDGKGWFTTALLDTLRQSRVDNITYENLIKALPTLPSQSPHCYGQNKSRVLFNSRPDLQTKVFIPVACVFNAGHYELFLQAGDESGVTENSLWELHESATEDSPPRARAIAGLPDVLTTELALDKQYYSWLYQRANETPESTKTWMYARHLHAGHGTELNVWCSSLDLQSLLTSPAPNAIDDPAHEFGYVLHKEQNQADIELWAHSSVSHGARPAANLRVVFRLRDPVAEEYDIAELNLTKPAIREEIETVLFAAARWKWHLQRTNLYPIHRSPQIETMRMVKVATKTRTGRDYLITPVVVAERSKGLVELVAEANALYGVELASRANSPLYIKMFYFDATDFSVGDMFGHSVAKGSEDATIPPGGKIMIGDGQDGGSPLRFTLSPGNKVELGYLKVFWCTSPLELSDLAQKSAFGMRPGTRQRAVGRTVSKKPDWGTACLTLVLKAT</sequence>
<dbReference type="Proteomes" id="UP000663853">
    <property type="component" value="Unassembled WGS sequence"/>
</dbReference>
<gene>
    <name evidence="2" type="ORF">RDB_LOCUS103970</name>
</gene>
<dbReference type="GO" id="GO:0006508">
    <property type="term" value="P:proteolysis"/>
    <property type="evidence" value="ECO:0007669"/>
    <property type="project" value="InterPro"/>
</dbReference>
<evidence type="ECO:0000259" key="1">
    <source>
        <dbReference type="Pfam" id="PF00656"/>
    </source>
</evidence>
<proteinExistence type="predicted"/>
<dbReference type="Pfam" id="PF00656">
    <property type="entry name" value="Peptidase_C14"/>
    <property type="match status" value="1"/>
</dbReference>
<evidence type="ECO:0000313" key="2">
    <source>
        <dbReference type="EMBL" id="CAE6493588.1"/>
    </source>
</evidence>
<dbReference type="GO" id="GO:0004197">
    <property type="term" value="F:cysteine-type endopeptidase activity"/>
    <property type="evidence" value="ECO:0007669"/>
    <property type="project" value="InterPro"/>
</dbReference>
<name>A0A8H3CPP4_9AGAM</name>
<organism evidence="2 3">
    <name type="scientific">Rhizoctonia solani</name>
    <dbReference type="NCBI Taxonomy" id="456999"/>
    <lineage>
        <taxon>Eukaryota</taxon>
        <taxon>Fungi</taxon>
        <taxon>Dikarya</taxon>
        <taxon>Basidiomycota</taxon>
        <taxon>Agaricomycotina</taxon>
        <taxon>Agaricomycetes</taxon>
        <taxon>Cantharellales</taxon>
        <taxon>Ceratobasidiaceae</taxon>
        <taxon>Rhizoctonia</taxon>
    </lineage>
</organism>
<accession>A0A8H3CPP4</accession>
<dbReference type="AlphaFoldDB" id="A0A8H3CPP4"/>
<protein>
    <recommendedName>
        <fullName evidence="1">Peptidase C14 caspase domain-containing protein</fullName>
    </recommendedName>
</protein>
<reference evidence="2" key="1">
    <citation type="submission" date="2021-01" db="EMBL/GenBank/DDBJ databases">
        <authorList>
            <person name="Kaushik A."/>
        </authorList>
    </citation>
    <scope>NUCLEOTIDE SEQUENCE</scope>
    <source>
        <strain evidence="2">AG6-10EEA</strain>
    </source>
</reference>
<dbReference type="InterPro" id="IPR011600">
    <property type="entry name" value="Pept_C14_caspase"/>
</dbReference>